<dbReference type="Proteomes" id="UP000475532">
    <property type="component" value="Unassembled WGS sequence"/>
</dbReference>
<reference evidence="1 2" key="1">
    <citation type="submission" date="2020-01" db="EMBL/GenBank/DDBJ databases">
        <title>Insect and environment-associated Actinomycetes.</title>
        <authorList>
            <person name="Currrie C."/>
            <person name="Chevrette M."/>
            <person name="Carlson C."/>
            <person name="Stubbendieck R."/>
            <person name="Wendt-Pienkowski E."/>
        </authorList>
    </citation>
    <scope>NUCLEOTIDE SEQUENCE [LARGE SCALE GENOMIC DNA]</scope>
    <source>
        <strain evidence="1 2">SID10258</strain>
    </source>
</reference>
<dbReference type="AlphaFoldDB" id="A0A6L9QQ48"/>
<dbReference type="RefSeq" id="WP_163062219.1">
    <property type="nucleotide sequence ID" value="NZ_JAAGLI010000941.1"/>
</dbReference>
<proteinExistence type="predicted"/>
<gene>
    <name evidence="1" type="ORF">G3I70_34815</name>
</gene>
<dbReference type="EMBL" id="JAAGLI010000941">
    <property type="protein sequence ID" value="NEA27631.1"/>
    <property type="molecule type" value="Genomic_DNA"/>
</dbReference>
<comment type="caution">
    <text evidence="1">The sequence shown here is derived from an EMBL/GenBank/DDBJ whole genome shotgun (WGS) entry which is preliminary data.</text>
</comment>
<name>A0A6L9QQ48_9ACTN</name>
<evidence type="ECO:0000313" key="1">
    <source>
        <dbReference type="EMBL" id="NEA27631.1"/>
    </source>
</evidence>
<evidence type="ECO:0000313" key="2">
    <source>
        <dbReference type="Proteomes" id="UP000475532"/>
    </source>
</evidence>
<protein>
    <submittedName>
        <fullName evidence="1">Uncharacterized protein</fullName>
    </submittedName>
</protein>
<accession>A0A6L9QQ48</accession>
<organism evidence="1 2">
    <name type="scientific">Actinomadura bangladeshensis</name>
    <dbReference type="NCBI Taxonomy" id="453573"/>
    <lineage>
        <taxon>Bacteria</taxon>
        <taxon>Bacillati</taxon>
        <taxon>Actinomycetota</taxon>
        <taxon>Actinomycetes</taxon>
        <taxon>Streptosporangiales</taxon>
        <taxon>Thermomonosporaceae</taxon>
        <taxon>Actinomadura</taxon>
    </lineage>
</organism>
<sequence length="98" mass="10671">MNLDTVKALWADHMDEPFPDGLGWIDAPSGESVPVLDSYIAGCVTTYLSGQGRLDPRRRQILMDCATELTAVLPLVPESDAPYVVRLVQIAELATDQA</sequence>